<dbReference type="Pfam" id="PF00994">
    <property type="entry name" value="MoCF_biosynth"/>
    <property type="match status" value="1"/>
</dbReference>
<dbReference type="GO" id="GO:0030151">
    <property type="term" value="F:molybdenum ion binding"/>
    <property type="evidence" value="ECO:0007669"/>
    <property type="project" value="InterPro"/>
</dbReference>
<dbReference type="PROSITE" id="PS51340">
    <property type="entry name" value="MOSC"/>
    <property type="match status" value="1"/>
</dbReference>
<dbReference type="Gene3D" id="3.40.980.10">
    <property type="entry name" value="MoaB/Mog-like domain"/>
    <property type="match status" value="1"/>
</dbReference>
<evidence type="ECO:0000313" key="6">
    <source>
        <dbReference type="Proteomes" id="UP001243496"/>
    </source>
</evidence>
<comment type="pathway">
    <text evidence="2">Cofactor biosynthesis; molybdopterin biosynthesis.</text>
</comment>
<evidence type="ECO:0000256" key="1">
    <source>
        <dbReference type="ARBA" id="ARBA00003487"/>
    </source>
</evidence>
<proteinExistence type="predicted"/>
<name>A0AAQ3GQF1_ANAHA</name>
<dbReference type="AlphaFoldDB" id="A0AAQ3GQF1"/>
<dbReference type="Gene3D" id="2.40.33.20">
    <property type="entry name" value="PK beta-barrel domain-like"/>
    <property type="match status" value="1"/>
</dbReference>
<dbReference type="SMART" id="SM00852">
    <property type="entry name" value="MoCF_biosynth"/>
    <property type="match status" value="1"/>
</dbReference>
<keyword evidence="3" id="KW-0501">Molybdenum cofactor biosynthesis</keyword>
<dbReference type="InterPro" id="IPR008284">
    <property type="entry name" value="MoCF_biosynth_CS"/>
</dbReference>
<dbReference type="GO" id="GO:0006777">
    <property type="term" value="P:Mo-molybdopterin cofactor biosynthetic process"/>
    <property type="evidence" value="ECO:0007669"/>
    <property type="project" value="UniProtKB-KW"/>
</dbReference>
<dbReference type="PROSITE" id="PS01078">
    <property type="entry name" value="MOCF_BIOSYNTHESIS_1"/>
    <property type="match status" value="1"/>
</dbReference>
<organism evidence="5 6">
    <name type="scientific">Anaerostipes hadrus</name>
    <dbReference type="NCBI Taxonomy" id="649756"/>
    <lineage>
        <taxon>Bacteria</taxon>
        <taxon>Bacillati</taxon>
        <taxon>Bacillota</taxon>
        <taxon>Clostridia</taxon>
        <taxon>Lachnospirales</taxon>
        <taxon>Lachnospiraceae</taxon>
        <taxon>Anaerostipes</taxon>
    </lineage>
</organism>
<dbReference type="InterPro" id="IPR051920">
    <property type="entry name" value="MPT_Adenylyltrnsfr/MoaC-Rel"/>
</dbReference>
<dbReference type="GO" id="GO:0003824">
    <property type="term" value="F:catalytic activity"/>
    <property type="evidence" value="ECO:0007669"/>
    <property type="project" value="InterPro"/>
</dbReference>
<dbReference type="NCBIfam" id="TIGR00177">
    <property type="entry name" value="molyb_syn"/>
    <property type="match status" value="1"/>
</dbReference>
<sequence>MEGIIKAVCISEKRGTVKKNINEVNVIKDFGLEGDAHAGKWHRQVSFLSADIVDEFNEKGASVIEGDFGENILAYGIDFKKLPVGTKLICNDAKFEITQIGKECHSHCEIYKRVGDCIMPREGIFAKVLESGTIKVGDKIEVIYPEKDMPYMAAVMTLSDKGSRGERVDTSGPRAAEILKEHGFKIVEEILLPDEEAQIKKHLIRLSDSRQVDLIITTGGTGLSPRDCTPEATLAVADRNVPGISEAIRAGSMTITKRAMLSRGVSVIRKKTLIINLPGSKKAVEESLSFIIDQLPHGLDTLRENTEDCGRN</sequence>
<dbReference type="PANTHER" id="PTHR43764">
    <property type="entry name" value="MOLYBDENUM COFACTOR BIOSYNTHESIS"/>
    <property type="match status" value="1"/>
</dbReference>
<dbReference type="Pfam" id="PF03473">
    <property type="entry name" value="MOSC"/>
    <property type="match status" value="1"/>
</dbReference>
<dbReference type="RefSeq" id="WP_306856086.1">
    <property type="nucleotide sequence ID" value="NZ_CP132968.1"/>
</dbReference>
<reference evidence="5" key="1">
    <citation type="submission" date="2023-08" db="EMBL/GenBank/DDBJ databases">
        <title>Complete Genome Sequences of butyrate producing Anaerostipes hadrus strains BA1 and GIF7 isolated from the terminal ileum of a healthy lean male.</title>
        <authorList>
            <person name="Low A."/>
            <person name="Sheludchenko M."/>
            <person name="Cheng H.E."/>
            <person name="Koh X.Q."/>
            <person name="Lee J."/>
        </authorList>
    </citation>
    <scope>NUCLEOTIDE SEQUENCE</scope>
    <source>
        <strain evidence="5">BA1</strain>
    </source>
</reference>
<evidence type="ECO:0000313" key="5">
    <source>
        <dbReference type="EMBL" id="WMD15255.1"/>
    </source>
</evidence>
<evidence type="ECO:0000259" key="4">
    <source>
        <dbReference type="PROSITE" id="PS51340"/>
    </source>
</evidence>
<dbReference type="EMBL" id="CP132968">
    <property type="protein sequence ID" value="WMD15255.1"/>
    <property type="molecule type" value="Genomic_DNA"/>
</dbReference>
<accession>A0AAQ3GQF1</accession>
<dbReference type="GeneID" id="92741255"/>
<dbReference type="InterPro" id="IPR036425">
    <property type="entry name" value="MoaB/Mog-like_dom_sf"/>
</dbReference>
<dbReference type="SUPFAM" id="SSF50800">
    <property type="entry name" value="PK beta-barrel domain-like"/>
    <property type="match status" value="1"/>
</dbReference>
<dbReference type="SUPFAM" id="SSF53218">
    <property type="entry name" value="Molybdenum cofactor biosynthesis proteins"/>
    <property type="match status" value="1"/>
</dbReference>
<comment type="function">
    <text evidence="1">May be involved in the biosynthesis of molybdopterin.</text>
</comment>
<dbReference type="InterPro" id="IPR011037">
    <property type="entry name" value="Pyrv_Knase-like_insert_dom_sf"/>
</dbReference>
<dbReference type="InterPro" id="IPR005302">
    <property type="entry name" value="MoCF_Sase_C"/>
</dbReference>
<gene>
    <name evidence="5" type="ORF">RBI15_07620</name>
</gene>
<feature type="domain" description="MOSC" evidence="4">
    <location>
        <begin position="19"/>
        <end position="143"/>
    </location>
</feature>
<evidence type="ECO:0000256" key="3">
    <source>
        <dbReference type="ARBA" id="ARBA00023150"/>
    </source>
</evidence>
<dbReference type="GO" id="GO:0030170">
    <property type="term" value="F:pyridoxal phosphate binding"/>
    <property type="evidence" value="ECO:0007669"/>
    <property type="project" value="InterPro"/>
</dbReference>
<dbReference type="PANTHER" id="PTHR43764:SF1">
    <property type="entry name" value="MOLYBDOPTERIN MOLYBDOTRANSFERASE"/>
    <property type="match status" value="1"/>
</dbReference>
<dbReference type="InterPro" id="IPR001453">
    <property type="entry name" value="MoaB/Mog_dom"/>
</dbReference>
<dbReference type="CDD" id="cd00886">
    <property type="entry name" value="MogA_MoaB"/>
    <property type="match status" value="1"/>
</dbReference>
<dbReference type="Proteomes" id="UP001243496">
    <property type="component" value="Chromosome"/>
</dbReference>
<evidence type="ECO:0000256" key="2">
    <source>
        <dbReference type="ARBA" id="ARBA00005046"/>
    </source>
</evidence>
<protein>
    <submittedName>
        <fullName evidence="5">Molybdopterin-binding protein</fullName>
    </submittedName>
</protein>